<dbReference type="EMBL" id="JGEA01000028">
    <property type="protein sequence ID" value="EYA13925.1"/>
    <property type="molecule type" value="Genomic_DNA"/>
</dbReference>
<evidence type="ECO:0000313" key="2">
    <source>
        <dbReference type="Proteomes" id="UP000022433"/>
    </source>
</evidence>
<dbReference type="AlphaFoldDB" id="A0AAN4SHT7"/>
<organism evidence="1 2">
    <name type="scientific">Bacteroides fragilis str. 1007-1-F #10</name>
    <dbReference type="NCBI Taxonomy" id="1339295"/>
    <lineage>
        <taxon>Bacteria</taxon>
        <taxon>Pseudomonadati</taxon>
        <taxon>Bacteroidota</taxon>
        <taxon>Bacteroidia</taxon>
        <taxon>Bacteroidales</taxon>
        <taxon>Bacteroidaceae</taxon>
        <taxon>Bacteroides</taxon>
    </lineage>
</organism>
<dbReference type="Proteomes" id="UP000022433">
    <property type="component" value="Unassembled WGS sequence"/>
</dbReference>
<protein>
    <submittedName>
        <fullName evidence="1">Uncharacterized protein</fullName>
    </submittedName>
</protein>
<proteinExistence type="predicted"/>
<reference evidence="1 2" key="1">
    <citation type="submission" date="2014-02" db="EMBL/GenBank/DDBJ databases">
        <authorList>
            <person name="Sears C."/>
            <person name="Carroll K."/>
            <person name="Sack B.R."/>
            <person name="Qadri F."/>
            <person name="Myers L.L."/>
            <person name="Chung G.-T."/>
            <person name="Escheverria P."/>
            <person name="Fraser C.M."/>
            <person name="Sadzewicz L."/>
            <person name="Shefchek K.A."/>
            <person name="Tallon L."/>
            <person name="Das S.P."/>
            <person name="Daugherty S."/>
            <person name="Mongodin E.F."/>
        </authorList>
    </citation>
    <scope>NUCLEOTIDE SEQUENCE [LARGE SCALE GENOMIC DNA]</scope>
    <source>
        <strain evidence="1 2">1007-1-F #10</strain>
    </source>
</reference>
<evidence type="ECO:0000313" key="1">
    <source>
        <dbReference type="EMBL" id="EYA13925.1"/>
    </source>
</evidence>
<sequence length="42" mass="4890">MKILQFRSLDFHPEVIEFQLQFSNPTYNSSANQPYSLKSPSV</sequence>
<name>A0AAN4SHT7_BACFG</name>
<accession>A0AAN4SHT7</accession>
<gene>
    <name evidence="1" type="ORF">M104_3116</name>
</gene>
<comment type="caution">
    <text evidence="1">The sequence shown here is derived from an EMBL/GenBank/DDBJ whole genome shotgun (WGS) entry which is preliminary data.</text>
</comment>